<dbReference type="AlphaFoldDB" id="A0A1I0MSU5"/>
<dbReference type="PANTHER" id="PTHR47618:SF1">
    <property type="entry name" value="BIFUNCTIONAL OLIGORIBONUCLEASE AND PAP PHOSPHATASE NRNA"/>
    <property type="match status" value="1"/>
</dbReference>
<proteinExistence type="predicted"/>
<evidence type="ECO:0000259" key="2">
    <source>
        <dbReference type="Pfam" id="PF02272"/>
    </source>
</evidence>
<protein>
    <submittedName>
        <fullName evidence="3">NanoRNase/pAp phosphatase, hydrolyzes c-di-AMP and oligoRNAs</fullName>
    </submittedName>
</protein>
<evidence type="ECO:0000313" key="4">
    <source>
        <dbReference type="Proteomes" id="UP000199701"/>
    </source>
</evidence>
<dbReference type="OrthoDB" id="5896813at2"/>
<evidence type="ECO:0000313" key="3">
    <source>
        <dbReference type="EMBL" id="SEV91260.1"/>
    </source>
</evidence>
<dbReference type="STRING" id="99656.SAMN05421659_10287"/>
<dbReference type="PANTHER" id="PTHR47618">
    <property type="entry name" value="BIFUNCTIONAL OLIGORIBONUCLEASE AND PAP PHOSPHATASE NRNA"/>
    <property type="match status" value="1"/>
</dbReference>
<dbReference type="InterPro" id="IPR003156">
    <property type="entry name" value="DHHA1_dom"/>
</dbReference>
<feature type="domain" description="DDH" evidence="1">
    <location>
        <begin position="15"/>
        <end position="163"/>
    </location>
</feature>
<dbReference type="Proteomes" id="UP000199701">
    <property type="component" value="Unassembled WGS sequence"/>
</dbReference>
<dbReference type="RefSeq" id="WP_092450398.1">
    <property type="nucleotide sequence ID" value="NZ_FOJI01000002.1"/>
</dbReference>
<dbReference type="EMBL" id="FOJI01000002">
    <property type="protein sequence ID" value="SEV91260.1"/>
    <property type="molecule type" value="Genomic_DNA"/>
</dbReference>
<dbReference type="Gene3D" id="3.10.310.30">
    <property type="match status" value="1"/>
</dbReference>
<feature type="domain" description="DHHA1" evidence="2">
    <location>
        <begin position="230"/>
        <end position="304"/>
    </location>
</feature>
<name>A0A1I0MSU5_9FIRM</name>
<dbReference type="Pfam" id="PF01368">
    <property type="entry name" value="DHH"/>
    <property type="match status" value="1"/>
</dbReference>
<evidence type="ECO:0000259" key="1">
    <source>
        <dbReference type="Pfam" id="PF01368"/>
    </source>
</evidence>
<dbReference type="InterPro" id="IPR001667">
    <property type="entry name" value="DDH_dom"/>
</dbReference>
<dbReference type="GO" id="GO:0003676">
    <property type="term" value="F:nucleic acid binding"/>
    <property type="evidence" value="ECO:0007669"/>
    <property type="project" value="InterPro"/>
</dbReference>
<keyword evidence="4" id="KW-1185">Reference proteome</keyword>
<accession>A0A1I0MSU5</accession>
<gene>
    <name evidence="3" type="ORF">SAMN05421659_10287</name>
</gene>
<dbReference type="InterPro" id="IPR038763">
    <property type="entry name" value="DHH_sf"/>
</dbReference>
<reference evidence="3 4" key="1">
    <citation type="submission" date="2016-10" db="EMBL/GenBank/DDBJ databases">
        <authorList>
            <person name="de Groot N.N."/>
        </authorList>
    </citation>
    <scope>NUCLEOTIDE SEQUENCE [LARGE SCALE GENOMIC DNA]</scope>
    <source>
        <strain evidence="3 4">DSM 9179</strain>
    </source>
</reference>
<dbReference type="Gene3D" id="3.90.1640.10">
    <property type="entry name" value="inorganic pyrophosphatase (n-terminal core)"/>
    <property type="match status" value="1"/>
</dbReference>
<dbReference type="InterPro" id="IPR051319">
    <property type="entry name" value="Oligoribo/pAp-PDE_c-di-AMP_PDE"/>
</dbReference>
<dbReference type="Pfam" id="PF02272">
    <property type="entry name" value="DHHA1"/>
    <property type="match status" value="1"/>
</dbReference>
<dbReference type="SUPFAM" id="SSF64182">
    <property type="entry name" value="DHH phosphoesterases"/>
    <property type="match status" value="1"/>
</dbReference>
<sequence>MTKLEEIVKCISGNHIYIQTHNFPDPDAIASAYGIQKLLKCKNIDSTICYYGKIDRSSTCKMVSQLGIEIVNMDDMDDIRTLNSEDMIILVDGQKGNSNIINIPGVEIICIDHHKTYDKEKINYLYSDIRPDVGACASIIAEYFYESQIEIDKNLATAFMFAIKVDTANMSRGVSDLDLEMFYKLYKLCDRDIIKSLEMGTIQFDDLHAYVNAISSIKVYNNISFANTGAGCPEALIATISDFMLALDEVNLSVVYSEKEDGIRLSIRSQKQYDAGLIATKALLGIGNGGGHELMAGGFVPSQQGIDTNTLISDLEKRFLDTVYELYAK</sequence>
<organism evidence="3 4">
    <name type="scientific">[Clostridium] fimetarium</name>
    <dbReference type="NCBI Taxonomy" id="99656"/>
    <lineage>
        <taxon>Bacteria</taxon>
        <taxon>Bacillati</taxon>
        <taxon>Bacillota</taxon>
        <taxon>Clostridia</taxon>
        <taxon>Lachnospirales</taxon>
        <taxon>Lachnospiraceae</taxon>
    </lineage>
</organism>